<accession>A0A1H7V4X9</accession>
<dbReference type="AlphaFoldDB" id="A0A1H7V4X9"/>
<feature type="compositionally biased region" description="Polar residues" evidence="1">
    <location>
        <begin position="87"/>
        <end position="96"/>
    </location>
</feature>
<feature type="region of interest" description="Disordered" evidence="1">
    <location>
        <begin position="74"/>
        <end position="108"/>
    </location>
</feature>
<reference evidence="2 3" key="1">
    <citation type="submission" date="2016-10" db="EMBL/GenBank/DDBJ databases">
        <authorList>
            <person name="de Groot N.N."/>
        </authorList>
    </citation>
    <scope>NUCLEOTIDE SEQUENCE [LARGE SCALE GENOMIC DNA]</scope>
    <source>
        <strain evidence="2 3">CDM_5</strain>
    </source>
</reference>
<sequence>MFSGFCSVTNSGRNRGGSGRWLRDAGGWVPGVEPSTRPRRLKHRNGCEERSESRPVAAKMGGKGVIETLPETPRTATLTHHNESDTSTHTLPTPTKASPMGTVGGTLPLRLPLTTHSRRRMKTHPPGIHTPPLPVLPVPTLASSRPAQPLPRRPPSFAGRRLLTLAPTMAIQTPTGDDVDAAGTAVTITSLR</sequence>
<protein>
    <submittedName>
        <fullName evidence="2">Uncharacterized protein</fullName>
    </submittedName>
</protein>
<gene>
    <name evidence="2" type="ORF">SAMN04488691_1173</name>
</gene>
<dbReference type="Proteomes" id="UP000183894">
    <property type="component" value="Unassembled WGS sequence"/>
</dbReference>
<evidence type="ECO:0000313" key="2">
    <source>
        <dbReference type="EMBL" id="SEM04109.1"/>
    </source>
</evidence>
<evidence type="ECO:0000256" key="1">
    <source>
        <dbReference type="SAM" id="MobiDB-lite"/>
    </source>
</evidence>
<organism evidence="2 3">
    <name type="scientific">Haloferax larsenii</name>
    <dbReference type="NCBI Taxonomy" id="302484"/>
    <lineage>
        <taxon>Archaea</taxon>
        <taxon>Methanobacteriati</taxon>
        <taxon>Methanobacteriota</taxon>
        <taxon>Stenosarchaea group</taxon>
        <taxon>Halobacteria</taxon>
        <taxon>Halobacteriales</taxon>
        <taxon>Haloferacaceae</taxon>
        <taxon>Haloferax</taxon>
    </lineage>
</organism>
<name>A0A1H7V4X9_HALLR</name>
<evidence type="ECO:0000313" key="3">
    <source>
        <dbReference type="Proteomes" id="UP000183894"/>
    </source>
</evidence>
<dbReference type="EMBL" id="FOAD01000017">
    <property type="protein sequence ID" value="SEM04109.1"/>
    <property type="molecule type" value="Genomic_DNA"/>
</dbReference>
<feature type="region of interest" description="Disordered" evidence="1">
    <location>
        <begin position="1"/>
        <end position="60"/>
    </location>
</feature>
<proteinExistence type="predicted"/>